<protein>
    <submittedName>
        <fullName evidence="9">GDSL esterase/lipase</fullName>
    </submittedName>
</protein>
<dbReference type="PANTHER" id="PTHR45650">
    <property type="entry name" value="GDSL-LIKE LIPASE/ACYLHYDROLASE-RELATED"/>
    <property type="match status" value="1"/>
</dbReference>
<dbReference type="InterPro" id="IPR051238">
    <property type="entry name" value="GDSL_esterase/lipase"/>
</dbReference>
<organism evidence="9 10">
    <name type="scientific">Trifolium pratense</name>
    <name type="common">Red clover</name>
    <dbReference type="NCBI Taxonomy" id="57577"/>
    <lineage>
        <taxon>Eukaryota</taxon>
        <taxon>Viridiplantae</taxon>
        <taxon>Streptophyta</taxon>
        <taxon>Embryophyta</taxon>
        <taxon>Tracheophyta</taxon>
        <taxon>Spermatophyta</taxon>
        <taxon>Magnoliopsida</taxon>
        <taxon>eudicotyledons</taxon>
        <taxon>Gunneridae</taxon>
        <taxon>Pentapetalae</taxon>
        <taxon>rosids</taxon>
        <taxon>fabids</taxon>
        <taxon>Fabales</taxon>
        <taxon>Fabaceae</taxon>
        <taxon>Papilionoideae</taxon>
        <taxon>50 kb inversion clade</taxon>
        <taxon>NPAAA clade</taxon>
        <taxon>Hologalegina</taxon>
        <taxon>IRL clade</taxon>
        <taxon>Trifolieae</taxon>
        <taxon>Trifolium</taxon>
    </lineage>
</organism>
<evidence type="ECO:0000313" key="10">
    <source>
        <dbReference type="Proteomes" id="UP000236291"/>
    </source>
</evidence>
<comment type="subcellular location">
    <subcellularLocation>
        <location evidence="1">Secreted</location>
    </subcellularLocation>
</comment>
<keyword evidence="3" id="KW-0964">Secreted</keyword>
<evidence type="ECO:0000256" key="2">
    <source>
        <dbReference type="ARBA" id="ARBA00008668"/>
    </source>
</evidence>
<dbReference type="Gene3D" id="3.40.50.1110">
    <property type="entry name" value="SGNH hydrolase"/>
    <property type="match status" value="1"/>
</dbReference>
<evidence type="ECO:0000256" key="6">
    <source>
        <dbReference type="ARBA" id="ARBA00022963"/>
    </source>
</evidence>
<dbReference type="InterPro" id="IPR036514">
    <property type="entry name" value="SGNH_hydro_sf"/>
</dbReference>
<proteinExistence type="inferred from homology"/>
<dbReference type="GO" id="GO:0016042">
    <property type="term" value="P:lipid catabolic process"/>
    <property type="evidence" value="ECO:0007669"/>
    <property type="project" value="UniProtKB-KW"/>
</dbReference>
<feature type="non-terminal residue" evidence="9">
    <location>
        <position position="130"/>
    </location>
</feature>
<reference evidence="9 10" key="2">
    <citation type="journal article" date="2017" name="Front. Plant Sci.">
        <title>Gene Classification and Mining of Molecular Markers Useful in Red Clover (Trifolium pratense) Breeding.</title>
        <authorList>
            <person name="Istvanek J."/>
            <person name="Dluhosova J."/>
            <person name="Dluhos P."/>
            <person name="Patkova L."/>
            <person name="Nedelnik J."/>
            <person name="Repkova J."/>
        </authorList>
    </citation>
    <scope>NUCLEOTIDE SEQUENCE [LARGE SCALE GENOMIC DNA]</scope>
    <source>
        <strain evidence="10">cv. Tatra</strain>
        <tissue evidence="9">Young leaves</tissue>
    </source>
</reference>
<evidence type="ECO:0000256" key="4">
    <source>
        <dbReference type="ARBA" id="ARBA00022729"/>
    </source>
</evidence>
<dbReference type="EMBL" id="ASHM01086328">
    <property type="protein sequence ID" value="PNX61877.1"/>
    <property type="molecule type" value="Genomic_DNA"/>
</dbReference>
<evidence type="ECO:0000256" key="7">
    <source>
        <dbReference type="ARBA" id="ARBA00023098"/>
    </source>
</evidence>
<keyword evidence="5" id="KW-0378">Hydrolase</keyword>
<sequence>MDSKTITISILLSLILLCNPSIAQQQQPVTPPLAPALFVIGDSSVDSGTNNFLGTFARADRLPYGRDFDTHQPTGRFSNGRIPVDFLALRLGLPFVPSYLGQTGNVEDMIHGVNYASAGAGIIALSGSEL</sequence>
<keyword evidence="6" id="KW-0442">Lipid degradation</keyword>
<evidence type="ECO:0000313" key="9">
    <source>
        <dbReference type="EMBL" id="PNX61877.1"/>
    </source>
</evidence>
<gene>
    <name evidence="9" type="ORF">L195_g052682</name>
</gene>
<dbReference type="Pfam" id="PF00657">
    <property type="entry name" value="Lipase_GDSL"/>
    <property type="match status" value="1"/>
</dbReference>
<name>A0A2K3K6G4_TRIPR</name>
<dbReference type="GO" id="GO:0005576">
    <property type="term" value="C:extracellular region"/>
    <property type="evidence" value="ECO:0007669"/>
    <property type="project" value="UniProtKB-SubCell"/>
</dbReference>
<comment type="similarity">
    <text evidence="2">Belongs to the 'GDSL' lipolytic enzyme family.</text>
</comment>
<dbReference type="STRING" id="57577.A0A2K3K6G4"/>
<reference evidence="9 10" key="1">
    <citation type="journal article" date="2014" name="Am. J. Bot.">
        <title>Genome assembly and annotation for red clover (Trifolium pratense; Fabaceae).</title>
        <authorList>
            <person name="Istvanek J."/>
            <person name="Jaros M."/>
            <person name="Krenek A."/>
            <person name="Repkova J."/>
        </authorList>
    </citation>
    <scope>NUCLEOTIDE SEQUENCE [LARGE SCALE GENOMIC DNA]</scope>
    <source>
        <strain evidence="10">cv. Tatra</strain>
        <tissue evidence="9">Young leaves</tissue>
    </source>
</reference>
<evidence type="ECO:0000256" key="8">
    <source>
        <dbReference type="SAM" id="SignalP"/>
    </source>
</evidence>
<keyword evidence="4 8" id="KW-0732">Signal</keyword>
<feature type="signal peptide" evidence="8">
    <location>
        <begin position="1"/>
        <end position="23"/>
    </location>
</feature>
<comment type="caution">
    <text evidence="9">The sequence shown here is derived from an EMBL/GenBank/DDBJ whole genome shotgun (WGS) entry which is preliminary data.</text>
</comment>
<dbReference type="InterPro" id="IPR001087">
    <property type="entry name" value="GDSL"/>
</dbReference>
<evidence type="ECO:0000256" key="3">
    <source>
        <dbReference type="ARBA" id="ARBA00022525"/>
    </source>
</evidence>
<evidence type="ECO:0000256" key="5">
    <source>
        <dbReference type="ARBA" id="ARBA00022801"/>
    </source>
</evidence>
<feature type="chain" id="PRO_5014348115" evidence="8">
    <location>
        <begin position="24"/>
        <end position="130"/>
    </location>
</feature>
<evidence type="ECO:0000256" key="1">
    <source>
        <dbReference type="ARBA" id="ARBA00004613"/>
    </source>
</evidence>
<dbReference type="PANTHER" id="PTHR45650:SF37">
    <property type="entry name" value="SGNH HYDROLASE-TYPE ESTERASE SUPERFAMILY PROTEIN"/>
    <property type="match status" value="1"/>
</dbReference>
<dbReference type="AlphaFoldDB" id="A0A2K3K6G4"/>
<dbReference type="GO" id="GO:0016788">
    <property type="term" value="F:hydrolase activity, acting on ester bonds"/>
    <property type="evidence" value="ECO:0007669"/>
    <property type="project" value="InterPro"/>
</dbReference>
<keyword evidence="7" id="KW-0443">Lipid metabolism</keyword>
<dbReference type="Proteomes" id="UP000236291">
    <property type="component" value="Unassembled WGS sequence"/>
</dbReference>
<accession>A0A2K3K6G4</accession>